<feature type="region of interest" description="Disordered" evidence="1">
    <location>
        <begin position="54"/>
        <end position="73"/>
    </location>
</feature>
<evidence type="ECO:0000256" key="1">
    <source>
        <dbReference type="SAM" id="MobiDB-lite"/>
    </source>
</evidence>
<keyword evidence="3" id="KW-1185">Reference proteome</keyword>
<proteinExistence type="predicted"/>
<evidence type="ECO:0008006" key="4">
    <source>
        <dbReference type="Google" id="ProtNLM"/>
    </source>
</evidence>
<dbReference type="EMBL" id="JBHFNR010000255">
    <property type="protein sequence ID" value="MFB2897504.1"/>
    <property type="molecule type" value="Genomic_DNA"/>
</dbReference>
<reference evidence="2 3" key="1">
    <citation type="submission" date="2024-09" db="EMBL/GenBank/DDBJ databases">
        <title>Floridaenema gen nov. (Aerosakkonemataceae, Aerosakkonematales ord. nov., Cyanobacteria) from benthic tropical and subtropical fresh waters, with the description of four new species.</title>
        <authorList>
            <person name="Moretto J.A."/>
            <person name="Berthold D.E."/>
            <person name="Lefler F.W."/>
            <person name="Huang I.-S."/>
            <person name="Laughinghouse H. IV."/>
        </authorList>
    </citation>
    <scope>NUCLEOTIDE SEQUENCE [LARGE SCALE GENOMIC DNA]</scope>
    <source>
        <strain evidence="2 3">BLCC-F50</strain>
    </source>
</reference>
<dbReference type="Proteomes" id="UP001576784">
    <property type="component" value="Unassembled WGS sequence"/>
</dbReference>
<dbReference type="RefSeq" id="WP_413267116.1">
    <property type="nucleotide sequence ID" value="NZ_JBHFNR010000255.1"/>
</dbReference>
<gene>
    <name evidence="2" type="ORF">ACE1CI_31690</name>
</gene>
<feature type="compositionally biased region" description="Basic residues" evidence="1">
    <location>
        <begin position="59"/>
        <end position="70"/>
    </location>
</feature>
<evidence type="ECO:0000313" key="3">
    <source>
        <dbReference type="Proteomes" id="UP001576784"/>
    </source>
</evidence>
<comment type="caution">
    <text evidence="2">The sequence shown here is derived from an EMBL/GenBank/DDBJ whole genome shotgun (WGS) entry which is preliminary data.</text>
</comment>
<name>A0ABV4Y0H7_9CYAN</name>
<protein>
    <recommendedName>
        <fullName evidence="4">Transposase</fullName>
    </recommendedName>
</protein>
<evidence type="ECO:0000313" key="2">
    <source>
        <dbReference type="EMBL" id="MFB2897504.1"/>
    </source>
</evidence>
<sequence length="132" mass="15115">MRPIYHRTASRVKAHIFLCMLAYYVEWQMRQLLKPILFDEDNWSATHLQRESPVLSAKKSPKAKAKAEKKRNHESLRVHSFSTLLADLATVVKNQIQSTLAGNHLVFDKITQPTILQQTALDLLGVSLFCTQ</sequence>
<accession>A0ABV4Y0H7</accession>
<organism evidence="2 3">
    <name type="scientific">Floridaenema flaviceps BLCC-F50</name>
    <dbReference type="NCBI Taxonomy" id="3153642"/>
    <lineage>
        <taxon>Bacteria</taxon>
        <taxon>Bacillati</taxon>
        <taxon>Cyanobacteriota</taxon>
        <taxon>Cyanophyceae</taxon>
        <taxon>Oscillatoriophycideae</taxon>
        <taxon>Aerosakkonematales</taxon>
        <taxon>Aerosakkonemataceae</taxon>
        <taxon>Floridanema</taxon>
        <taxon>Floridanema flaviceps</taxon>
    </lineage>
</organism>